<organism evidence="2 3">
    <name type="scientific">Pectobacterium aroidearum</name>
    <dbReference type="NCBI Taxonomy" id="1201031"/>
    <lineage>
        <taxon>Bacteria</taxon>
        <taxon>Pseudomonadati</taxon>
        <taxon>Pseudomonadota</taxon>
        <taxon>Gammaproteobacteria</taxon>
        <taxon>Enterobacterales</taxon>
        <taxon>Pectobacteriaceae</taxon>
        <taxon>Pectobacterium</taxon>
    </lineage>
</organism>
<evidence type="ECO:0000313" key="3">
    <source>
        <dbReference type="Proteomes" id="UP000530038"/>
    </source>
</evidence>
<name>A0ABR5ZAR6_9GAMM</name>
<evidence type="ECO:0000313" key="2">
    <source>
        <dbReference type="EMBL" id="MBA5231672.1"/>
    </source>
</evidence>
<reference evidence="2 3" key="1">
    <citation type="submission" date="2020-07" db="EMBL/GenBank/DDBJ databases">
        <title>Characterization of Pectobacterium aroidearum strains causing soft rot on Amorphophallus konjac.</title>
        <authorList>
            <person name="Xie H."/>
        </authorList>
    </citation>
    <scope>NUCLEOTIDE SEQUENCE [LARGE SCALE GENOMIC DNA]</scope>
    <source>
        <strain evidence="2 3">MY10</strain>
    </source>
</reference>
<evidence type="ECO:0000256" key="1">
    <source>
        <dbReference type="SAM" id="MobiDB-lite"/>
    </source>
</evidence>
<comment type="caution">
    <text evidence="2">The sequence shown here is derived from an EMBL/GenBank/DDBJ whole genome shotgun (WGS) entry which is preliminary data.</text>
</comment>
<protein>
    <submittedName>
        <fullName evidence="2">Uncharacterized protein</fullName>
    </submittedName>
</protein>
<dbReference type="RefSeq" id="WP_181828920.1">
    <property type="nucleotide sequence ID" value="NZ_CP104757.1"/>
</dbReference>
<feature type="region of interest" description="Disordered" evidence="1">
    <location>
        <begin position="108"/>
        <end position="129"/>
    </location>
</feature>
<sequence>MTDLLNNQFDHDAALDFDLFAGDFGDSCDVELSNKIVTGRGEYTCFICYGDIVKGEIHRSAVHKFDGEIMSYRVCNECCIAMAHSVNYDYLDDGDDGQDPIDKRYAMAKTRSESKGIAAAPQLRKDGDA</sequence>
<proteinExistence type="predicted"/>
<gene>
    <name evidence="2" type="ORF">H2Y56_06005</name>
</gene>
<accession>A0ABR5ZAR6</accession>
<dbReference type="EMBL" id="JACERK010000002">
    <property type="protein sequence ID" value="MBA5231672.1"/>
    <property type="molecule type" value="Genomic_DNA"/>
</dbReference>
<dbReference type="Proteomes" id="UP000530038">
    <property type="component" value="Unassembled WGS sequence"/>
</dbReference>
<keyword evidence="3" id="KW-1185">Reference proteome</keyword>